<dbReference type="PANTHER" id="PTHR45138:SF9">
    <property type="entry name" value="DIGUANYLATE CYCLASE DGCM-RELATED"/>
    <property type="match status" value="1"/>
</dbReference>
<dbReference type="InterPro" id="IPR000160">
    <property type="entry name" value="GGDEF_dom"/>
</dbReference>
<dbReference type="GO" id="GO:0052621">
    <property type="term" value="F:diguanylate cyclase activity"/>
    <property type="evidence" value="ECO:0007669"/>
    <property type="project" value="UniProtKB-EC"/>
</dbReference>
<dbReference type="InterPro" id="IPR043128">
    <property type="entry name" value="Rev_trsase/Diguanyl_cyclase"/>
</dbReference>
<dbReference type="AlphaFoldDB" id="A0A915XJU8"/>
<dbReference type="InterPro" id="IPR050469">
    <property type="entry name" value="Diguanylate_Cyclase"/>
</dbReference>
<evidence type="ECO:0000256" key="2">
    <source>
        <dbReference type="ARBA" id="ARBA00034247"/>
    </source>
</evidence>
<feature type="domain" description="GGDEF" evidence="3">
    <location>
        <begin position="205"/>
        <end position="333"/>
    </location>
</feature>
<dbReference type="CDD" id="cd01949">
    <property type="entry name" value="GGDEF"/>
    <property type="match status" value="1"/>
</dbReference>
<evidence type="ECO:0000256" key="1">
    <source>
        <dbReference type="ARBA" id="ARBA00012528"/>
    </source>
</evidence>
<gene>
    <name evidence="4" type="ORF">GF1_07290</name>
</gene>
<dbReference type="Proteomes" id="UP001063350">
    <property type="component" value="Chromosome"/>
</dbReference>
<sequence length="333" mass="38234">MPEQNMEKFDQTGATQVEELLSELSHYRKQSERLRKVNELYGHIAGILDLTSMIEAYSIWLAQYVPHELIGYHNLTRQRMHMFCSSHGPDRRQVIDIAERLLTSRDTETRGCLLVDNFFAHTWGFSTPDCKSLLVLLRKDNRIGNEEIELINESLTILAEPLKRTLDYEKIFEQARKDALTGLPNRLVFEERIECIMERARRHNHPLTLAALDLDHFKEVNDSMGHLMGDRVLQQVAAVLQKEIRATDLLARMGGDEFLLVLSDTDIESARQLSQRLCRAVAQLQIPAGDHKLGVSIGLMQWEPGMDREEWLDKADDMLYQAKAAGRSRVARA</sequence>
<dbReference type="EMBL" id="AP024233">
    <property type="protein sequence ID" value="BCO08353.1"/>
    <property type="molecule type" value="Genomic_DNA"/>
</dbReference>
<protein>
    <recommendedName>
        <fullName evidence="1">diguanylate cyclase</fullName>
        <ecNumber evidence="1">2.7.7.65</ecNumber>
    </recommendedName>
</protein>
<dbReference type="GO" id="GO:1902201">
    <property type="term" value="P:negative regulation of bacterial-type flagellum-dependent cell motility"/>
    <property type="evidence" value="ECO:0007669"/>
    <property type="project" value="TreeGrafter"/>
</dbReference>
<dbReference type="Gene3D" id="3.30.70.270">
    <property type="match status" value="1"/>
</dbReference>
<dbReference type="PROSITE" id="PS50887">
    <property type="entry name" value="GGDEF"/>
    <property type="match status" value="1"/>
</dbReference>
<name>A0A915XJU8_9BACT</name>
<comment type="catalytic activity">
    <reaction evidence="2">
        <text>2 GTP = 3',3'-c-di-GMP + 2 diphosphate</text>
        <dbReference type="Rhea" id="RHEA:24898"/>
        <dbReference type="ChEBI" id="CHEBI:33019"/>
        <dbReference type="ChEBI" id="CHEBI:37565"/>
        <dbReference type="ChEBI" id="CHEBI:58805"/>
        <dbReference type="EC" id="2.7.7.65"/>
    </reaction>
</comment>
<dbReference type="NCBIfam" id="TIGR00254">
    <property type="entry name" value="GGDEF"/>
    <property type="match status" value="1"/>
</dbReference>
<dbReference type="InterPro" id="IPR029787">
    <property type="entry name" value="Nucleotide_cyclase"/>
</dbReference>
<evidence type="ECO:0000313" key="5">
    <source>
        <dbReference type="Proteomes" id="UP001063350"/>
    </source>
</evidence>
<keyword evidence="5" id="KW-1185">Reference proteome</keyword>
<dbReference type="RefSeq" id="WP_267928253.1">
    <property type="nucleotide sequence ID" value="NZ_AP024233.1"/>
</dbReference>
<dbReference type="SUPFAM" id="SSF55073">
    <property type="entry name" value="Nucleotide cyclase"/>
    <property type="match status" value="1"/>
</dbReference>
<dbReference type="PANTHER" id="PTHR45138">
    <property type="entry name" value="REGULATORY COMPONENTS OF SENSORY TRANSDUCTION SYSTEM"/>
    <property type="match status" value="1"/>
</dbReference>
<dbReference type="EC" id="2.7.7.65" evidence="1"/>
<evidence type="ECO:0000313" key="4">
    <source>
        <dbReference type="EMBL" id="BCO08353.1"/>
    </source>
</evidence>
<dbReference type="SMART" id="SM00267">
    <property type="entry name" value="GGDEF"/>
    <property type="match status" value="1"/>
</dbReference>
<evidence type="ECO:0000259" key="3">
    <source>
        <dbReference type="PROSITE" id="PS50887"/>
    </source>
</evidence>
<reference evidence="4" key="1">
    <citation type="submission" date="2020-12" db="EMBL/GenBank/DDBJ databases">
        <title>Desulfobium dissulfuricans gen. nov., sp. nov., a novel mesophilic, sulfate-reducing bacterium isolated from a deep-sea hydrothermal vent.</title>
        <authorList>
            <person name="Hashimoto Y."/>
            <person name="Tame A."/>
            <person name="Sawayama S."/>
            <person name="Miyazaki J."/>
            <person name="Takai K."/>
            <person name="Nakagawa S."/>
        </authorList>
    </citation>
    <scope>NUCLEOTIDE SEQUENCE</scope>
    <source>
        <strain evidence="4">GF1</strain>
    </source>
</reference>
<dbReference type="KEGG" id="ddu:GF1_07290"/>
<dbReference type="FunFam" id="3.30.70.270:FF:000001">
    <property type="entry name" value="Diguanylate cyclase domain protein"/>
    <property type="match status" value="1"/>
</dbReference>
<dbReference type="Pfam" id="PF00990">
    <property type="entry name" value="GGDEF"/>
    <property type="match status" value="1"/>
</dbReference>
<organism evidence="4 5">
    <name type="scientific">Desulfolithobacter dissulfuricans</name>
    <dbReference type="NCBI Taxonomy" id="2795293"/>
    <lineage>
        <taxon>Bacteria</taxon>
        <taxon>Pseudomonadati</taxon>
        <taxon>Thermodesulfobacteriota</taxon>
        <taxon>Desulfobulbia</taxon>
        <taxon>Desulfobulbales</taxon>
        <taxon>Desulfobulbaceae</taxon>
        <taxon>Desulfolithobacter</taxon>
    </lineage>
</organism>
<proteinExistence type="predicted"/>
<dbReference type="GO" id="GO:0043709">
    <property type="term" value="P:cell adhesion involved in single-species biofilm formation"/>
    <property type="evidence" value="ECO:0007669"/>
    <property type="project" value="TreeGrafter"/>
</dbReference>
<accession>A0A915XJU8</accession>
<dbReference type="GO" id="GO:0005886">
    <property type="term" value="C:plasma membrane"/>
    <property type="evidence" value="ECO:0007669"/>
    <property type="project" value="TreeGrafter"/>
</dbReference>